<dbReference type="RefSeq" id="YP_009838105.1">
    <property type="nucleotide sequence ID" value="NC_048706.1"/>
</dbReference>
<organism evidence="2 3">
    <name type="scientific">Streptomyces phage FlowerPower</name>
    <dbReference type="NCBI Taxonomy" id="2182408"/>
    <lineage>
        <taxon>Viruses</taxon>
        <taxon>Duplodnaviria</taxon>
        <taxon>Heunggongvirae</taxon>
        <taxon>Uroviricota</taxon>
        <taxon>Caudoviricetes</taxon>
        <taxon>Beephvirinae</taxon>
        <taxon>Flowerpowervirus</taxon>
        <taxon>Flowerpowervirus flowerpower</taxon>
    </lineage>
</organism>
<keyword evidence="3" id="KW-1185">Reference proteome</keyword>
<evidence type="ECO:0000313" key="2">
    <source>
        <dbReference type="EMBL" id="AWN05150.1"/>
    </source>
</evidence>
<gene>
    <name evidence="2" type="primary">69</name>
    <name evidence="2" type="ORF">SEA_FLOWERPOWER_69</name>
</gene>
<sequence length="78" mass="8687">MNLLGAGFILILTITLAGLAQYYKVLSEKLADSLLAAHAWVDEIIEALEDKDETEGNRAVDRLVAQRRDDERPGHSEH</sequence>
<protein>
    <submittedName>
        <fullName evidence="2">Uncharacterized protein</fullName>
    </submittedName>
</protein>
<reference evidence="2 3" key="1">
    <citation type="submission" date="2018-04" db="EMBL/GenBank/DDBJ databases">
        <authorList>
            <person name="Richter O.R."/>
            <person name="Sprando J."/>
            <person name="Abi J.R."/>
            <person name="Abidin Z.U."/>
            <person name="Aboumatar N."/>
            <person name="Aguilar F.A."/>
            <person name="Ahmed M."/>
            <person name="Aklilu M."/>
            <person name="Ali S.Z."/>
            <person name="Araia S."/>
            <person name="Asbury H."/>
            <person name="Atkinson A.N."/>
            <person name="Azam A.M."/>
            <person name="Bell J.L."/>
            <person name="Bhagat S."/>
            <person name="Bhatti J.A."/>
            <person name="Bhavsar J."/>
            <person name="Blocker D."/>
            <person name="Bonhomme B."/>
            <person name="Buker C.Y."/>
            <person name="Burnett T.D."/>
            <person name="Campbell R.L."/>
            <person name="Campbell S.M."/>
            <person name="Carinugan C.L."/>
            <person name="Chan P.R."/>
            <person name="Chen S."/>
            <person name="Dahne M."/>
            <person name="Dang V.Q."/>
            <person name="Ding J.R."/>
            <person name="Dunn G.L."/>
            <person name="Flores O.S."/>
            <person name="Frank D.N."/>
            <person name="Gonzalez N."/>
            <person name="Goryunova E."/>
            <person name="Hoang T."/>
            <person name="Hollenhorst D."/>
            <person name="Hora A.B."/>
            <person name="Hutchison A.S."/>
            <person name="Huynh A."/>
            <person name="Jani A."/>
            <person name="Jawed T."/>
            <person name="Jeffries M.J."/>
            <person name="Jian G.M."/>
            <person name="Joshi C."/>
            <person name="Kallab S."/>
            <person name="Kang L."/>
            <person name="Khan A."/>
            <person name="Klontz C.M."/>
            <person name="Koert M."/>
            <person name="Lagasca A."/>
            <person name="Lakhani A."/>
            <person name="Larsen A."/>
            <person name="Le A."/>
            <person name="Lee D.Y."/>
            <person name="Lembirik S."/>
            <person name="Lenus S."/>
            <person name="Lesniewski A.M."/>
            <person name="Lu W."/>
            <person name="Mamarakhimova Z."/>
            <person name="Mason S."/>
            <person name="Mathew L.K."/>
            <person name="Mattson C.L."/>
            <person name="Mian U.H."/>
            <person name="Morcos G.S."/>
            <person name="Muhler C.W."/>
            <person name="Naeem N.-U.-A."/>
            <person name="Namagiri S."/>
            <person name="Nassehi T."/>
            <person name="Nazarian M."/>
            <person name="Neal R.A."/>
            <person name="Negash K."/>
            <person name="Ngaleu B.J."/>
            <person name="Nguyen B.T."/>
            <person name="Nguyen K.V."/>
            <person name="Odili J.C."/>
            <person name="Ogletree A."/>
            <person name="Okojie E."/>
            <person name="Olajide T.E."/>
            <person name="Onwukwe C.S."/>
            <person name="Ozako O."/>
            <person name="Pakala M."/>
            <person name="Patel P."/>
            <person name="Patel H.J."/>
            <person name="Patel R."/>
            <person name="Paudel H."/>
            <person name="Pikounis A.J."/>
            <person name="Qazi M.A."/>
            <person name="Quiroz J.N."/>
            <person name="Ramachandran P.N."/>
            <person name="Rashford R.L."/>
            <person name="Rivera J."/>
            <person name="Romero F.D."/>
            <person name="Saba P.A."/>
            <person name="Sabu R.L."/>
            <person name="Saeed O.S."/>
            <person name="Saraf S."/>
            <person name="Scarano A.L."/>
            <person name="Sciandra C."/>
            <person name="Shakarov P."/>
            <person name="Sharma A."/>
            <person name="Singh K."/>
            <person name="Singh S."/>
            <person name="Spindler S.E."/>
            <person name="Szymanik K.H."/>
            <person name="Tahir M."/>
            <person name="Tchuinte L.U."/>
            <person name="Thakkar V."/>
            <person name="Tombo Z.B."/>
            <person name="Touma A."/>
            <person name="Tran J.N."/>
            <person name="Tran N."/>
            <person name="Truong D.H."/>
            <person name="Turner M.D."/>
            <person name="Vidmar M."/>
            <person name="Vuong K."/>
            <person name="Wilson B."/>
            <person name="Xie C.L."/>
            <person name="Yasinova A.G."/>
            <person name="Yu A.M."/>
            <person name="Zolnerowich N."/>
            <person name="Cortez R."/>
            <person name="Greis H.L."/>
            <person name="Lee M."/>
            <person name="Mantzavinos A."/>
            <person name="Mohamed I.R."/>
            <person name="Patel P."/>
            <person name="Puglisi K.M."/>
            <person name="Bhattacharya M."/>
            <person name="Correa-Mendez M."/>
            <person name="Fabian M."/>
            <person name="Reger N."/>
            <person name="Tran K."/>
            <person name="Erill I."/>
            <person name="Caruso S.M."/>
            <person name="Garlena R.A."/>
            <person name="Russell D.A."/>
            <person name="Pope W.H."/>
            <person name="Jacobs-Sera D."/>
            <person name="Hatfull G.F."/>
        </authorList>
    </citation>
    <scope>NUCLEOTIDE SEQUENCE [LARGE SCALE GENOMIC DNA]</scope>
</reference>
<evidence type="ECO:0000256" key="1">
    <source>
        <dbReference type="SAM" id="MobiDB-lite"/>
    </source>
</evidence>
<dbReference type="GeneID" id="55608332"/>
<dbReference type="EMBL" id="MH155868">
    <property type="protein sequence ID" value="AWN05150.1"/>
    <property type="molecule type" value="Genomic_DNA"/>
</dbReference>
<dbReference type="Proteomes" id="UP000247075">
    <property type="component" value="Segment"/>
</dbReference>
<feature type="region of interest" description="Disordered" evidence="1">
    <location>
        <begin position="52"/>
        <end position="78"/>
    </location>
</feature>
<proteinExistence type="predicted"/>
<feature type="compositionally biased region" description="Basic and acidic residues" evidence="1">
    <location>
        <begin position="54"/>
        <end position="78"/>
    </location>
</feature>
<dbReference type="KEGG" id="vg:55608332"/>
<accession>A0A2U8UNJ0</accession>
<evidence type="ECO:0000313" key="3">
    <source>
        <dbReference type="Proteomes" id="UP000247075"/>
    </source>
</evidence>
<name>A0A2U8UNJ0_9CAUD</name>